<feature type="domain" description="Peptidase M20 dimerisation" evidence="4">
    <location>
        <begin position="206"/>
        <end position="357"/>
    </location>
</feature>
<evidence type="ECO:0000256" key="2">
    <source>
        <dbReference type="ARBA" id="ARBA00022723"/>
    </source>
</evidence>
<comment type="caution">
    <text evidence="5">The sequence shown here is derived from an EMBL/GenBank/DDBJ whole genome shotgun (WGS) entry which is preliminary data.</text>
</comment>
<dbReference type="InterPro" id="IPR002933">
    <property type="entry name" value="Peptidase_M20"/>
</dbReference>
<evidence type="ECO:0000313" key="5">
    <source>
        <dbReference type="EMBL" id="RAG85125.1"/>
    </source>
</evidence>
<dbReference type="InterPro" id="IPR051458">
    <property type="entry name" value="Cyt/Met_Dipeptidase"/>
</dbReference>
<dbReference type="Pfam" id="PF01546">
    <property type="entry name" value="Peptidase_M20"/>
    <property type="match status" value="1"/>
</dbReference>
<dbReference type="Gene3D" id="3.40.630.10">
    <property type="entry name" value="Zn peptidases"/>
    <property type="match status" value="1"/>
</dbReference>
<keyword evidence="2" id="KW-0479">Metal-binding</keyword>
<keyword evidence="6" id="KW-1185">Reference proteome</keyword>
<organism evidence="5 6">
    <name type="scientific">Streptacidiphilus pinicola</name>
    <dbReference type="NCBI Taxonomy" id="2219663"/>
    <lineage>
        <taxon>Bacteria</taxon>
        <taxon>Bacillati</taxon>
        <taxon>Actinomycetota</taxon>
        <taxon>Actinomycetes</taxon>
        <taxon>Kitasatosporales</taxon>
        <taxon>Streptomycetaceae</taxon>
        <taxon>Streptacidiphilus</taxon>
    </lineage>
</organism>
<keyword evidence="1" id="KW-0645">Protease</keyword>
<dbReference type="EMBL" id="QKYN01000051">
    <property type="protein sequence ID" value="RAG85125.1"/>
    <property type="molecule type" value="Genomic_DNA"/>
</dbReference>
<gene>
    <name evidence="5" type="ORF">DN069_13435</name>
</gene>
<protein>
    <submittedName>
        <fullName evidence="5">Dipeptidase</fullName>
    </submittedName>
</protein>
<name>A0A2X0K783_9ACTN</name>
<evidence type="ECO:0000313" key="6">
    <source>
        <dbReference type="Proteomes" id="UP000248889"/>
    </source>
</evidence>
<proteinExistence type="predicted"/>
<keyword evidence="3" id="KW-0378">Hydrolase</keyword>
<dbReference type="GO" id="GO:0006508">
    <property type="term" value="P:proteolysis"/>
    <property type="evidence" value="ECO:0007669"/>
    <property type="project" value="UniProtKB-KW"/>
</dbReference>
<dbReference type="GO" id="GO:0008233">
    <property type="term" value="F:peptidase activity"/>
    <property type="evidence" value="ECO:0007669"/>
    <property type="project" value="UniProtKB-KW"/>
</dbReference>
<accession>A0A2X0K783</accession>
<dbReference type="GO" id="GO:0046872">
    <property type="term" value="F:metal ion binding"/>
    <property type="evidence" value="ECO:0007669"/>
    <property type="project" value="UniProtKB-KW"/>
</dbReference>
<evidence type="ECO:0000259" key="4">
    <source>
        <dbReference type="Pfam" id="PF07687"/>
    </source>
</evidence>
<dbReference type="Proteomes" id="UP000248889">
    <property type="component" value="Unassembled WGS sequence"/>
</dbReference>
<dbReference type="Gene3D" id="3.30.70.360">
    <property type="match status" value="1"/>
</dbReference>
<dbReference type="OrthoDB" id="9761532at2"/>
<dbReference type="AlphaFoldDB" id="A0A2X0K783"/>
<sequence length="465" mass="48213">MSLIPDHELREAVDALMPRARVDLERLVAIPSVSFPGFDPAHVDASAAATAELLREAGLPDVRIVRAGGRPAVIGRRPAPEGAPTVLLYAHHDVQPAGDPALWDSAPFTAVERDGRLFGRGAADDKAGVLAHVTALRALGDRLPVGVVVFVEGEEEYGSVTLPQLLAEHGTLLSADVIVIADSQNWDIGAPSVTTSLRGTVNLFVDVRTSERAVHSGMFGGPVPDALTALVRLLGTLHDEKGSVAVAGLKAVDGVGSPGSAGAAAGSRVDYPEERLRREAGLMAGVELIGTGAITERLWDKPAISVLGIDAPRTDAAPNALIPAARAKVGVRFAPSDSIASVHAAVRAHLLRHAPWGAQVTVELEHDGAPCLLDSGGPAHATARDALRDAWDGTEPVEIGVGGSIPFIAAFRAMFPHAEVIVTGVEDPESSAHGPNESLHLGEFARACFAEALLLSRLGGGPAAR</sequence>
<dbReference type="InterPro" id="IPR011650">
    <property type="entry name" value="Peptidase_M20_dimer"/>
</dbReference>
<dbReference type="SUPFAM" id="SSF53187">
    <property type="entry name" value="Zn-dependent exopeptidases"/>
    <property type="match status" value="1"/>
</dbReference>
<dbReference type="Pfam" id="PF07687">
    <property type="entry name" value="M20_dimer"/>
    <property type="match status" value="1"/>
</dbReference>
<evidence type="ECO:0000256" key="3">
    <source>
        <dbReference type="ARBA" id="ARBA00022801"/>
    </source>
</evidence>
<dbReference type="NCBIfam" id="NF005914">
    <property type="entry name" value="PRK07907.1"/>
    <property type="match status" value="1"/>
</dbReference>
<dbReference type="PANTHER" id="PTHR43270">
    <property type="entry name" value="BETA-ALA-HIS DIPEPTIDASE"/>
    <property type="match status" value="1"/>
</dbReference>
<dbReference type="PANTHER" id="PTHR43270:SF12">
    <property type="entry name" value="SUCCINYL-DIAMINOPIMELATE DESUCCINYLASE"/>
    <property type="match status" value="1"/>
</dbReference>
<dbReference type="RefSeq" id="WP_111501185.1">
    <property type="nucleotide sequence ID" value="NZ_QKYN01000051.1"/>
</dbReference>
<evidence type="ECO:0000256" key="1">
    <source>
        <dbReference type="ARBA" id="ARBA00022670"/>
    </source>
</evidence>
<reference evidence="5 6" key="1">
    <citation type="submission" date="2018-06" db="EMBL/GenBank/DDBJ databases">
        <title>Streptacidiphilus pinicola sp. nov., isolated from pine grove soil.</title>
        <authorList>
            <person name="Roh S.G."/>
            <person name="Park S."/>
            <person name="Kim M.-K."/>
            <person name="Yun B.-R."/>
            <person name="Park J."/>
            <person name="Kim M.J."/>
            <person name="Kim Y.S."/>
            <person name="Kim S.B."/>
        </authorList>
    </citation>
    <scope>NUCLEOTIDE SEQUENCE [LARGE SCALE GENOMIC DNA]</scope>
    <source>
        <strain evidence="5 6">MMS16-CNU450</strain>
    </source>
</reference>